<evidence type="ECO:0000313" key="3">
    <source>
        <dbReference type="EMBL" id="RCK54601.1"/>
    </source>
</evidence>
<feature type="domain" description="5'-3' DNA helicase ZGRF1-like N-terminal" evidence="2">
    <location>
        <begin position="12"/>
        <end position="100"/>
    </location>
</feature>
<dbReference type="Pfam" id="PF10382">
    <property type="entry name" value="ZGRF1-like_N"/>
    <property type="match status" value="1"/>
</dbReference>
<gene>
    <name evidence="3" type="ORF">Cantr_04277</name>
</gene>
<dbReference type="InterPro" id="IPR018838">
    <property type="entry name" value="ZGRF1-like_N"/>
</dbReference>
<comment type="caution">
    <text evidence="3">The sequence shown here is derived from an EMBL/GenBank/DDBJ whole genome shotgun (WGS) entry which is preliminary data.</text>
</comment>
<feature type="compositionally biased region" description="Basic and acidic residues" evidence="1">
    <location>
        <begin position="414"/>
        <end position="423"/>
    </location>
</feature>
<accession>A0A367XP54</accession>
<dbReference type="Proteomes" id="UP000253472">
    <property type="component" value="Unassembled WGS sequence"/>
</dbReference>
<dbReference type="EMBL" id="QLNQ01000030">
    <property type="protein sequence ID" value="RCK54601.1"/>
    <property type="molecule type" value="Genomic_DNA"/>
</dbReference>
<evidence type="ECO:0000259" key="2">
    <source>
        <dbReference type="Pfam" id="PF10382"/>
    </source>
</evidence>
<dbReference type="AlphaFoldDB" id="A0A367XP54"/>
<dbReference type="OrthoDB" id="6513042at2759"/>
<feature type="compositionally biased region" description="Acidic residues" evidence="1">
    <location>
        <begin position="351"/>
        <end position="369"/>
    </location>
</feature>
<feature type="region of interest" description="Disordered" evidence="1">
    <location>
        <begin position="350"/>
        <end position="441"/>
    </location>
</feature>
<keyword evidence="4" id="KW-1185">Reference proteome</keyword>
<reference evidence="3 4" key="1">
    <citation type="submission" date="2018-06" db="EMBL/GenBank/DDBJ databases">
        <title>Whole genome sequencing of Candida tropicalis (genome annotated by CSBL at Korea University).</title>
        <authorList>
            <person name="Ahn J."/>
        </authorList>
    </citation>
    <scope>NUCLEOTIDE SEQUENCE [LARGE SCALE GENOMIC DNA]</scope>
    <source>
        <strain evidence="3 4">ATCC 20962</strain>
    </source>
</reference>
<protein>
    <recommendedName>
        <fullName evidence="2">5'-3' DNA helicase ZGRF1-like N-terminal domain-containing protein</fullName>
    </recommendedName>
</protein>
<proteinExistence type="predicted"/>
<dbReference type="STRING" id="5486.A0A367XP54"/>
<feature type="region of interest" description="Disordered" evidence="1">
    <location>
        <begin position="190"/>
        <end position="218"/>
    </location>
</feature>
<name>A0A367XP54_9ASCO</name>
<evidence type="ECO:0000256" key="1">
    <source>
        <dbReference type="SAM" id="MobiDB-lite"/>
    </source>
</evidence>
<organism evidence="3 4">
    <name type="scientific">Candida viswanathii</name>
    <dbReference type="NCBI Taxonomy" id="5486"/>
    <lineage>
        <taxon>Eukaryota</taxon>
        <taxon>Fungi</taxon>
        <taxon>Dikarya</taxon>
        <taxon>Ascomycota</taxon>
        <taxon>Saccharomycotina</taxon>
        <taxon>Pichiomycetes</taxon>
        <taxon>Debaryomycetaceae</taxon>
        <taxon>Candida/Lodderomyces clade</taxon>
        <taxon>Candida</taxon>
    </lineage>
</organism>
<evidence type="ECO:0000313" key="4">
    <source>
        <dbReference type="Proteomes" id="UP000253472"/>
    </source>
</evidence>
<sequence length="515" mass="58345">MSTSQTTITSVIHEYEVLYTSRLTQKSKNWNDGKLKFYEFNRKIEIHNEDGNLVASDFYKTKPIENILANLLCDDNEFKLPNANFLVQVQGKLRDFEREVNLRVKSDDSQGSQKTGSLGIKRRMTQDPFSMAVAKPAVSIQTPKRRVVNARTLVIKDVPTPPLQPAKRPVHATPKVIKVINENSTKPVSEELALPTPKRSIGLPRTSTPAANKPQAKRLPLSSRLANKPSAAKLQKSQVHKAVPRSLIEQVDHRIAKRSSVRILPRTATHYQHLYTPTSQIESYQFREPNPGNLVANEVPAVESANKKQDKPVKEIYLEEPRPKVVEPLTENIAIDEIEEEDDYRIRIVEGDEDEEIVVDEIEEQEDPEPLNYDTDRDASQEDVDYEPLDSSSERSEPVQPSQLKAIKRKSTSKLKEPTKSSDSECVISDSPNVPDIPLKQEKPFQISNKTVNDADMIYDLSEMEQDEKFDAMLEEMRKGQLALGDITNRRTKASKGYNVSAEFDLSTDSEMEEI</sequence>